<dbReference type="AlphaFoldDB" id="A0A9X1YUV2"/>
<protein>
    <submittedName>
        <fullName evidence="2">Uncharacterized protein</fullName>
    </submittedName>
</protein>
<reference evidence="4 5" key="2">
    <citation type="journal article" date="2023" name="Plant Pathol.">
        <title>Dismantling and reorganizing Pseudomonas marginalis sensu#lato.</title>
        <authorList>
            <person name="Sawada H."/>
            <person name="Fujikawa T."/>
            <person name="Satou M."/>
        </authorList>
    </citation>
    <scope>NUCLEOTIDE SEQUENCE [LARGE SCALE GENOMIC DNA]</scope>
    <source>
        <strain evidence="2 4">MAFF 302030</strain>
        <strain evidence="3 5">MAFF 302046</strain>
    </source>
</reference>
<name>A0A9X1YUV2_9PSED</name>
<organism evidence="2 4">
    <name type="scientific">Pseudomonas morbosilactucae</name>
    <dbReference type="NCBI Taxonomy" id="2938197"/>
    <lineage>
        <taxon>Bacteria</taxon>
        <taxon>Pseudomonadati</taxon>
        <taxon>Pseudomonadota</taxon>
        <taxon>Gammaproteobacteria</taxon>
        <taxon>Pseudomonadales</taxon>
        <taxon>Pseudomonadaceae</taxon>
        <taxon>Pseudomonas</taxon>
    </lineage>
</organism>
<feature type="transmembrane region" description="Helical" evidence="1">
    <location>
        <begin position="77"/>
        <end position="97"/>
    </location>
</feature>
<evidence type="ECO:0000256" key="1">
    <source>
        <dbReference type="SAM" id="Phobius"/>
    </source>
</evidence>
<evidence type="ECO:0000313" key="3">
    <source>
        <dbReference type="EMBL" id="MCK9817661.1"/>
    </source>
</evidence>
<dbReference type="RefSeq" id="WP_123329181.1">
    <property type="nucleotide sequence ID" value="NZ_JALQCW010000026.1"/>
</dbReference>
<sequence>MSQKKVRVPLPHPAPDNPRRGAWVFVLIGVFLLLLVGGLGFLLVDSVVQGQIVTGNRVGPRRIYTLATEPGRFWFEIVMHGLIALVLAALAVAAFWVSRVLMGTAAKHP</sequence>
<evidence type="ECO:0000313" key="2">
    <source>
        <dbReference type="EMBL" id="MCK9798495.1"/>
    </source>
</evidence>
<proteinExistence type="predicted"/>
<evidence type="ECO:0000313" key="5">
    <source>
        <dbReference type="Proteomes" id="UP001155163"/>
    </source>
</evidence>
<evidence type="ECO:0000313" key="4">
    <source>
        <dbReference type="Proteomes" id="UP001155059"/>
    </source>
</evidence>
<keyword evidence="1" id="KW-1133">Transmembrane helix</keyword>
<keyword evidence="1" id="KW-0812">Transmembrane</keyword>
<reference evidence="4 5" key="1">
    <citation type="journal article" date="2022" name="Int. J. Syst. Evol. Microbiol.">
        <title>Pseudomonas aegrilactucae sp. nov. and Pseudomonas morbosilactucae sp. nov., pathogens causing bacterial rot of lettuce in Japan.</title>
        <authorList>
            <person name="Sawada H."/>
            <person name="Fujikawa T."/>
            <person name="Satou M."/>
        </authorList>
    </citation>
    <scope>NUCLEOTIDE SEQUENCE [LARGE SCALE GENOMIC DNA]</scope>
    <source>
        <strain evidence="2 4">MAFF 302030</strain>
        <strain evidence="3 5">MAFF 302046</strain>
    </source>
</reference>
<comment type="caution">
    <text evidence="2">The sequence shown here is derived from an EMBL/GenBank/DDBJ whole genome shotgun (WGS) entry which is preliminary data.</text>
</comment>
<dbReference type="Proteomes" id="UP001155059">
    <property type="component" value="Unassembled WGS sequence"/>
</dbReference>
<accession>A0A9X1YUV2</accession>
<dbReference type="Proteomes" id="UP001155163">
    <property type="component" value="Unassembled WGS sequence"/>
</dbReference>
<dbReference type="EMBL" id="JALQCW010000026">
    <property type="protein sequence ID" value="MCK9798495.1"/>
    <property type="molecule type" value="Genomic_DNA"/>
</dbReference>
<dbReference type="EMBL" id="JALQCX010000059">
    <property type="protein sequence ID" value="MCK9817661.1"/>
    <property type="molecule type" value="Genomic_DNA"/>
</dbReference>
<keyword evidence="5" id="KW-1185">Reference proteome</keyword>
<feature type="transmembrane region" description="Helical" evidence="1">
    <location>
        <begin position="21"/>
        <end position="44"/>
    </location>
</feature>
<gene>
    <name evidence="2" type="ORF">M1B34_12345</name>
    <name evidence="3" type="ORF">M1B35_26895</name>
</gene>
<keyword evidence="1" id="KW-0472">Membrane</keyword>